<evidence type="ECO:0000256" key="3">
    <source>
        <dbReference type="ARBA" id="ARBA00022490"/>
    </source>
</evidence>
<evidence type="ECO:0000313" key="10">
    <source>
        <dbReference type="EMBL" id="KNE65892.1"/>
    </source>
</evidence>
<keyword evidence="5" id="KW-0282">Flagellum</keyword>
<keyword evidence="4" id="KW-0677">Repeat</keyword>
<name>A0A0L0STN1_ALLM3</name>
<dbReference type="Pfam" id="PF02493">
    <property type="entry name" value="MORN"/>
    <property type="match status" value="8"/>
</dbReference>
<feature type="region of interest" description="Disordered" evidence="9">
    <location>
        <begin position="785"/>
        <end position="838"/>
    </location>
</feature>
<dbReference type="GO" id="GO:0031514">
    <property type="term" value="C:motile cilium"/>
    <property type="evidence" value="ECO:0007669"/>
    <property type="project" value="UniProtKB-SubCell"/>
</dbReference>
<dbReference type="VEuPathDB" id="FungiDB:AMAG_09856"/>
<dbReference type="Gene3D" id="2.20.110.10">
    <property type="entry name" value="Histone H3 K4-specific methyltransferase SET7/9 N-terminal domain"/>
    <property type="match status" value="4"/>
</dbReference>
<keyword evidence="6" id="KW-0969">Cilium</keyword>
<reference evidence="10 11" key="1">
    <citation type="submission" date="2009-11" db="EMBL/GenBank/DDBJ databases">
        <title>Annotation of Allomyces macrogynus ATCC 38327.</title>
        <authorList>
            <consortium name="The Broad Institute Genome Sequencing Platform"/>
            <person name="Russ C."/>
            <person name="Cuomo C."/>
            <person name="Burger G."/>
            <person name="Gray M.W."/>
            <person name="Holland P.W.H."/>
            <person name="King N."/>
            <person name="Lang F.B.F."/>
            <person name="Roger A.J."/>
            <person name="Ruiz-Trillo I."/>
            <person name="Young S.K."/>
            <person name="Zeng Q."/>
            <person name="Gargeya S."/>
            <person name="Fitzgerald M."/>
            <person name="Haas B."/>
            <person name="Abouelleil A."/>
            <person name="Alvarado L."/>
            <person name="Arachchi H.M."/>
            <person name="Berlin A."/>
            <person name="Chapman S.B."/>
            <person name="Gearin G."/>
            <person name="Goldberg J."/>
            <person name="Griggs A."/>
            <person name="Gujja S."/>
            <person name="Hansen M."/>
            <person name="Heiman D."/>
            <person name="Howarth C."/>
            <person name="Larimer J."/>
            <person name="Lui A."/>
            <person name="MacDonald P.J.P."/>
            <person name="McCowen C."/>
            <person name="Montmayeur A."/>
            <person name="Murphy C."/>
            <person name="Neiman D."/>
            <person name="Pearson M."/>
            <person name="Priest M."/>
            <person name="Roberts A."/>
            <person name="Saif S."/>
            <person name="Shea T."/>
            <person name="Sisk P."/>
            <person name="Stolte C."/>
            <person name="Sykes S."/>
            <person name="Wortman J."/>
            <person name="Nusbaum C."/>
            <person name="Birren B."/>
        </authorList>
    </citation>
    <scope>NUCLEOTIDE SEQUENCE [LARGE SCALE GENOMIC DNA]</scope>
    <source>
        <strain evidence="10 11">ATCC 38327</strain>
    </source>
</reference>
<comment type="subcellular location">
    <subcellularLocation>
        <location evidence="1">Cell projection</location>
        <location evidence="1">Cilium</location>
        <location evidence="1">Flagellum</location>
    </subcellularLocation>
    <subcellularLocation>
        <location evidence="2">Cytoplasm</location>
        <location evidence="2">Cytoskeleton</location>
        <location evidence="2">Cilium axoneme</location>
    </subcellularLocation>
</comment>
<dbReference type="eggNOG" id="KOG0231">
    <property type="taxonomic scope" value="Eukaryota"/>
</dbReference>
<proteinExistence type="predicted"/>
<evidence type="ECO:0000256" key="4">
    <source>
        <dbReference type="ARBA" id="ARBA00022737"/>
    </source>
</evidence>
<accession>A0A0L0STN1</accession>
<organism evidence="10 11">
    <name type="scientific">Allomyces macrogynus (strain ATCC 38327)</name>
    <name type="common">Allomyces javanicus var. macrogynus</name>
    <dbReference type="NCBI Taxonomy" id="578462"/>
    <lineage>
        <taxon>Eukaryota</taxon>
        <taxon>Fungi</taxon>
        <taxon>Fungi incertae sedis</taxon>
        <taxon>Blastocladiomycota</taxon>
        <taxon>Blastocladiomycetes</taxon>
        <taxon>Blastocladiales</taxon>
        <taxon>Blastocladiaceae</taxon>
        <taxon>Allomyces</taxon>
    </lineage>
</organism>
<dbReference type="InterPro" id="IPR003409">
    <property type="entry name" value="MORN"/>
</dbReference>
<reference evidence="11" key="2">
    <citation type="submission" date="2009-11" db="EMBL/GenBank/DDBJ databases">
        <title>The Genome Sequence of Allomyces macrogynus strain ATCC 38327.</title>
        <authorList>
            <consortium name="The Broad Institute Genome Sequencing Platform"/>
            <person name="Russ C."/>
            <person name="Cuomo C."/>
            <person name="Shea T."/>
            <person name="Young S.K."/>
            <person name="Zeng Q."/>
            <person name="Koehrsen M."/>
            <person name="Haas B."/>
            <person name="Borodovsky M."/>
            <person name="Guigo R."/>
            <person name="Alvarado L."/>
            <person name="Berlin A."/>
            <person name="Borenstein D."/>
            <person name="Chen Z."/>
            <person name="Engels R."/>
            <person name="Freedman E."/>
            <person name="Gellesch M."/>
            <person name="Goldberg J."/>
            <person name="Griggs A."/>
            <person name="Gujja S."/>
            <person name="Heiman D."/>
            <person name="Hepburn T."/>
            <person name="Howarth C."/>
            <person name="Jen D."/>
            <person name="Larson L."/>
            <person name="Lewis B."/>
            <person name="Mehta T."/>
            <person name="Park D."/>
            <person name="Pearson M."/>
            <person name="Roberts A."/>
            <person name="Saif S."/>
            <person name="Shenoy N."/>
            <person name="Sisk P."/>
            <person name="Stolte C."/>
            <person name="Sykes S."/>
            <person name="Walk T."/>
            <person name="White J."/>
            <person name="Yandava C."/>
            <person name="Burger G."/>
            <person name="Gray M.W."/>
            <person name="Holland P.W.H."/>
            <person name="King N."/>
            <person name="Lang F.B.F."/>
            <person name="Roger A.J."/>
            <person name="Ruiz-Trillo I."/>
            <person name="Lander E."/>
            <person name="Nusbaum C."/>
        </authorList>
    </citation>
    <scope>NUCLEOTIDE SEQUENCE [LARGE SCALE GENOMIC DNA]</scope>
    <source>
        <strain evidence="11">ATCC 38327</strain>
    </source>
</reference>
<protein>
    <submittedName>
        <fullName evidence="10">Uncharacterized protein</fullName>
    </submittedName>
</protein>
<evidence type="ECO:0000256" key="9">
    <source>
        <dbReference type="SAM" id="MobiDB-lite"/>
    </source>
</evidence>
<sequence length="985" mass="104836">MLATSPLLDLGHLIGRLVPPDDIPPAPRRLGLALATPLGRKSPLAASAPGLATLAPDPSRAGDGLLVPRPVTALPALTLGLDGGSARSRSCAADLNGDMGRTDADADRDDEVVTTIRFVNGSTYRGALHEGEMHGSSGMYEWAPSGTVYRGEFARNRIEGRGRFMWRDGSEYEGDVSNNLRCGNGRIRLASGIVYEGQWVMSMPHGKGKMTYSESPLSFYEGSFLFGQRHGSGQMHYPSGAVYTGQWHEGVRHGRGTMVWPDLGQEYDGEWHHGLMHGRGIYLWHRVRQPGESPSEQYYHARNWYEGDFVDNQRHGKGAFQYADGSIYVGDFAGNQKHGNALFRDRYGRIHEGEWHRDQMVAPLALFEGVPVYQFPYPDGTEIGSIFRRHQAQLTHVYAKYATAPHLDDPKFKCGMTFDQLYLLLMDIGLRAHRMSLTRVGDLAEFGPTHDGRTASAVCANGHLRHLAPQNTALLRLSLHVDGIAQALYAPASAVLCRRARSRAQWVAAGVDAKTAEKLQVQVMIEGSVRAVVLDHFLTTDVATLANKRPRSASARVVSLPPPAVGHNDDDDAVATLMHVRARQPWLARPRVQHTEFMSLLGTFRAPVAALHAHRPHWHVGHVLQLLIAVDLVAVDDVGRLVHVLAGCIPWLTADAGIYLEYPLVAIELFEVLFEVFASSRPGADALSAPARPRPPTVPGFLPGSAPSPRNAFRPAAHLSRGTSAAAGMGTASAGAGDARKPGSSGHRAVAIAHAPSGHAGHDVLGASASTASATTDDNAATIAPAAAGTHSAGTASRAASTTRDGQCSKCASAIGQAGRRRPRHGARTRGARSARRLSAAKSEMLLAASSAASVAHDTSVRNVQDSGAAIATLDGRLGSHESSVGGSGRRLRSGASASFDNVAVTTVTWVKERVGGPTGSGAVAGKIAEAYELTGKLSTAAASGAATPGAAAAAVSLEEHVRARFTALFAKDEQLRWIARTLGD</sequence>
<keyword evidence="7" id="KW-0206">Cytoskeleton</keyword>
<dbReference type="SMART" id="SM00698">
    <property type="entry name" value="MORN"/>
    <property type="match status" value="9"/>
</dbReference>
<evidence type="ECO:0000256" key="2">
    <source>
        <dbReference type="ARBA" id="ARBA00004430"/>
    </source>
</evidence>
<feature type="compositionally biased region" description="Low complexity" evidence="9">
    <location>
        <begin position="785"/>
        <end position="803"/>
    </location>
</feature>
<keyword evidence="3" id="KW-0963">Cytoplasm</keyword>
<dbReference type="PANTHER" id="PTHR46613:SF1">
    <property type="entry name" value="RADIAL SPOKE HEAD 10 HOMOLOG B-RELATED"/>
    <property type="match status" value="1"/>
</dbReference>
<evidence type="ECO:0000313" key="11">
    <source>
        <dbReference type="Proteomes" id="UP000054350"/>
    </source>
</evidence>
<gene>
    <name evidence="10" type="ORF">AMAG_09856</name>
</gene>
<dbReference type="EMBL" id="GG745348">
    <property type="protein sequence ID" value="KNE65892.1"/>
    <property type="molecule type" value="Genomic_DNA"/>
</dbReference>
<dbReference type="AlphaFoldDB" id="A0A0L0STN1"/>
<evidence type="ECO:0000256" key="8">
    <source>
        <dbReference type="ARBA" id="ARBA00023273"/>
    </source>
</evidence>
<dbReference type="GO" id="GO:0005930">
    <property type="term" value="C:axoneme"/>
    <property type="evidence" value="ECO:0007669"/>
    <property type="project" value="UniProtKB-SubCell"/>
</dbReference>
<dbReference type="OrthoDB" id="294378at2759"/>
<dbReference type="PANTHER" id="PTHR46613">
    <property type="entry name" value="RADIAL SPOKE HEAD 10 HOMOLOG B-RELATED"/>
    <property type="match status" value="1"/>
</dbReference>
<evidence type="ECO:0000256" key="7">
    <source>
        <dbReference type="ARBA" id="ARBA00023212"/>
    </source>
</evidence>
<evidence type="ECO:0000256" key="6">
    <source>
        <dbReference type="ARBA" id="ARBA00023069"/>
    </source>
</evidence>
<feature type="region of interest" description="Disordered" evidence="9">
    <location>
        <begin position="685"/>
        <end position="747"/>
    </location>
</feature>
<evidence type="ECO:0000256" key="5">
    <source>
        <dbReference type="ARBA" id="ARBA00022846"/>
    </source>
</evidence>
<feature type="compositionally biased region" description="Basic residues" evidence="9">
    <location>
        <begin position="819"/>
        <end position="836"/>
    </location>
</feature>
<keyword evidence="11" id="KW-1185">Reference proteome</keyword>
<dbReference type="Proteomes" id="UP000054350">
    <property type="component" value="Unassembled WGS sequence"/>
</dbReference>
<feature type="compositionally biased region" description="Low complexity" evidence="9">
    <location>
        <begin position="722"/>
        <end position="737"/>
    </location>
</feature>
<dbReference type="STRING" id="578462.A0A0L0STN1"/>
<evidence type="ECO:0000256" key="1">
    <source>
        <dbReference type="ARBA" id="ARBA00004230"/>
    </source>
</evidence>
<dbReference type="SUPFAM" id="SSF82185">
    <property type="entry name" value="Histone H3 K4-specific methyltransferase SET7/9 N-terminal domain"/>
    <property type="match status" value="3"/>
</dbReference>
<keyword evidence="8" id="KW-0966">Cell projection</keyword>